<name>A0ACB9ZNL7_CATRO</name>
<proteinExistence type="predicted"/>
<accession>A0ACB9ZNL7</accession>
<protein>
    <submittedName>
        <fullName evidence="1">Uncharacterized protein</fullName>
    </submittedName>
</protein>
<reference evidence="2" key="1">
    <citation type="journal article" date="2023" name="Nat. Plants">
        <title>Single-cell RNA sequencing provides a high-resolution roadmap for understanding the multicellular compartmentation of specialized metabolism.</title>
        <authorList>
            <person name="Sun S."/>
            <person name="Shen X."/>
            <person name="Li Y."/>
            <person name="Li Y."/>
            <person name="Wang S."/>
            <person name="Li R."/>
            <person name="Zhang H."/>
            <person name="Shen G."/>
            <person name="Guo B."/>
            <person name="Wei J."/>
            <person name="Xu J."/>
            <person name="St-Pierre B."/>
            <person name="Chen S."/>
            <person name="Sun C."/>
        </authorList>
    </citation>
    <scope>NUCLEOTIDE SEQUENCE [LARGE SCALE GENOMIC DNA]</scope>
</reference>
<keyword evidence="2" id="KW-1185">Reference proteome</keyword>
<dbReference type="EMBL" id="CM044708">
    <property type="protein sequence ID" value="KAI5649035.1"/>
    <property type="molecule type" value="Genomic_DNA"/>
</dbReference>
<dbReference type="Proteomes" id="UP001060085">
    <property type="component" value="Linkage Group LG08"/>
</dbReference>
<organism evidence="1 2">
    <name type="scientific">Catharanthus roseus</name>
    <name type="common">Madagascar periwinkle</name>
    <name type="synonym">Vinca rosea</name>
    <dbReference type="NCBI Taxonomy" id="4058"/>
    <lineage>
        <taxon>Eukaryota</taxon>
        <taxon>Viridiplantae</taxon>
        <taxon>Streptophyta</taxon>
        <taxon>Embryophyta</taxon>
        <taxon>Tracheophyta</taxon>
        <taxon>Spermatophyta</taxon>
        <taxon>Magnoliopsida</taxon>
        <taxon>eudicotyledons</taxon>
        <taxon>Gunneridae</taxon>
        <taxon>Pentapetalae</taxon>
        <taxon>asterids</taxon>
        <taxon>lamiids</taxon>
        <taxon>Gentianales</taxon>
        <taxon>Apocynaceae</taxon>
        <taxon>Rauvolfioideae</taxon>
        <taxon>Vinceae</taxon>
        <taxon>Catharanthinae</taxon>
        <taxon>Catharanthus</taxon>
    </lineage>
</organism>
<gene>
    <name evidence="1" type="ORF">M9H77_35040</name>
</gene>
<evidence type="ECO:0000313" key="2">
    <source>
        <dbReference type="Proteomes" id="UP001060085"/>
    </source>
</evidence>
<evidence type="ECO:0000313" key="1">
    <source>
        <dbReference type="EMBL" id="KAI5649035.1"/>
    </source>
</evidence>
<sequence length="134" mass="15513">MDDRFMESNTELLMSYHALILDIHLGILIGINDSSVSNEFELKAQLNTYISYMRSSDGAAFSGLTDIGNLAKKMVETKSHKFFNLNDLRNKMRDEFLNDSLVCYVEDEIFKSIEDEDILQQFQNMQTRKIKLLS</sequence>
<comment type="caution">
    <text evidence="1">The sequence shown here is derived from an EMBL/GenBank/DDBJ whole genome shotgun (WGS) entry which is preliminary data.</text>
</comment>